<feature type="binding site" evidence="3">
    <location>
        <position position="155"/>
    </location>
    <ligand>
        <name>a divalent metal cation</name>
        <dbReference type="ChEBI" id="CHEBI:60240"/>
    </ligand>
</feature>
<dbReference type="Proteomes" id="UP000236893">
    <property type="component" value="Unassembled WGS sequence"/>
</dbReference>
<keyword evidence="2 3" id="KW-0479">Metal-binding</keyword>
<evidence type="ECO:0000256" key="2">
    <source>
        <dbReference type="ARBA" id="ARBA00022723"/>
    </source>
</evidence>
<dbReference type="EMBL" id="PQVF01000005">
    <property type="protein sequence ID" value="POY36925.1"/>
    <property type="molecule type" value="Genomic_DNA"/>
</dbReference>
<organism evidence="4 5">
    <name type="scientific">Solitalea longa</name>
    <dbReference type="NCBI Taxonomy" id="2079460"/>
    <lineage>
        <taxon>Bacteria</taxon>
        <taxon>Pseudomonadati</taxon>
        <taxon>Bacteroidota</taxon>
        <taxon>Sphingobacteriia</taxon>
        <taxon>Sphingobacteriales</taxon>
        <taxon>Sphingobacteriaceae</taxon>
        <taxon>Solitalea</taxon>
    </lineage>
</organism>
<dbReference type="AlphaFoldDB" id="A0A2S5A300"/>
<name>A0A2S5A300_9SPHI</name>
<comment type="caution">
    <text evidence="4">The sequence shown here is derived from an EMBL/GenBank/DDBJ whole genome shotgun (WGS) entry which is preliminary data.</text>
</comment>
<keyword evidence="5" id="KW-1185">Reference proteome</keyword>
<dbReference type="GO" id="GO:0046872">
    <property type="term" value="F:metal ion binding"/>
    <property type="evidence" value="ECO:0007669"/>
    <property type="project" value="UniProtKB-KW"/>
</dbReference>
<evidence type="ECO:0000313" key="4">
    <source>
        <dbReference type="EMBL" id="POY36925.1"/>
    </source>
</evidence>
<evidence type="ECO:0008006" key="6">
    <source>
        <dbReference type="Google" id="ProtNLM"/>
    </source>
</evidence>
<reference evidence="4 5" key="1">
    <citation type="submission" date="2018-01" db="EMBL/GenBank/DDBJ databases">
        <authorList>
            <person name="Gaut B.S."/>
            <person name="Morton B.R."/>
            <person name="Clegg M.T."/>
            <person name="Duvall M.R."/>
        </authorList>
    </citation>
    <scope>NUCLEOTIDE SEQUENCE [LARGE SCALE GENOMIC DNA]</scope>
    <source>
        <strain evidence="4 5">HR-AV</strain>
    </source>
</reference>
<evidence type="ECO:0000256" key="3">
    <source>
        <dbReference type="PIRSR" id="PIRSR607837-1"/>
    </source>
</evidence>
<evidence type="ECO:0000313" key="5">
    <source>
        <dbReference type="Proteomes" id="UP000236893"/>
    </source>
</evidence>
<feature type="binding site" evidence="3">
    <location>
        <position position="72"/>
    </location>
    <ligand>
        <name>a divalent metal cation</name>
        <dbReference type="ChEBI" id="CHEBI:60240"/>
    </ligand>
</feature>
<proteinExistence type="inferred from homology"/>
<feature type="binding site" evidence="3">
    <location>
        <position position="151"/>
    </location>
    <ligand>
        <name>a divalent metal cation</name>
        <dbReference type="ChEBI" id="CHEBI:60240"/>
    </ligand>
</feature>
<dbReference type="SUPFAM" id="SSF109854">
    <property type="entry name" value="DinB/YfiT-like putative metalloenzymes"/>
    <property type="match status" value="1"/>
</dbReference>
<dbReference type="InterPro" id="IPR007837">
    <property type="entry name" value="DinB"/>
</dbReference>
<dbReference type="Gene3D" id="1.20.120.450">
    <property type="entry name" value="dinb family like domain"/>
    <property type="match status" value="1"/>
</dbReference>
<sequence length="190" mass="21565">MVKGNLFEKVFFLLNFESKEKSTIMFRTIEDFLNAWSYENQVTETLLRQLTDNSLNQKVYDEGRSLGQLVWHIAGSIPEILNRAGLELDEIDDSLDAPQSADELRQAFSKAADQVKEQVLAKWLDSELENEVNMYGEMWSKGKILTVLILHQAHHRGQLTVLMRQAGLVVTGVYGPAKEEWSSMGMTAAK</sequence>
<gene>
    <name evidence="4" type="ORF">C3K47_07625</name>
</gene>
<evidence type="ECO:0000256" key="1">
    <source>
        <dbReference type="ARBA" id="ARBA00008635"/>
    </source>
</evidence>
<protein>
    <recommendedName>
        <fullName evidence="6">Damage-inducible protein DinB</fullName>
    </recommendedName>
</protein>
<dbReference type="Pfam" id="PF05163">
    <property type="entry name" value="DinB"/>
    <property type="match status" value="1"/>
</dbReference>
<accession>A0A2S5A300</accession>
<comment type="similarity">
    <text evidence="1">Belongs to the DinB family.</text>
</comment>
<dbReference type="InterPro" id="IPR034660">
    <property type="entry name" value="DinB/YfiT-like"/>
</dbReference>